<reference evidence="3" key="1">
    <citation type="journal article" date="2018" name="Front. Microbiol.">
        <title>Genome-Based Analysis Reveals the Taxonomy and Diversity of the Family Idiomarinaceae.</title>
        <authorList>
            <person name="Liu Y."/>
            <person name="Lai Q."/>
            <person name="Shao Z."/>
        </authorList>
    </citation>
    <scope>NUCLEOTIDE SEQUENCE [LARGE SCALE GENOMIC DNA]</scope>
    <source>
        <strain evidence="3">SW15</strain>
    </source>
</reference>
<evidence type="ECO:0000313" key="2">
    <source>
        <dbReference type="EMBL" id="RUO46090.1"/>
    </source>
</evidence>
<dbReference type="Pfam" id="PF11231">
    <property type="entry name" value="DUF3034"/>
    <property type="match status" value="1"/>
</dbReference>
<dbReference type="Proteomes" id="UP000286678">
    <property type="component" value="Unassembled WGS sequence"/>
</dbReference>
<name>A0A432XBR1_9GAMM</name>
<keyword evidence="1" id="KW-0732">Signal</keyword>
<evidence type="ECO:0000256" key="1">
    <source>
        <dbReference type="SAM" id="SignalP"/>
    </source>
</evidence>
<feature type="signal peptide" evidence="1">
    <location>
        <begin position="1"/>
        <end position="26"/>
    </location>
</feature>
<dbReference type="AlphaFoldDB" id="A0A432XBR1"/>
<dbReference type="RefSeq" id="WP_126834668.1">
    <property type="nucleotide sequence ID" value="NZ_PIPT01000010.1"/>
</dbReference>
<protein>
    <submittedName>
        <fullName evidence="2">DUF3034 domain-containing protein</fullName>
    </submittedName>
</protein>
<sequence>MSKRLLQSMSFILLAGVGLASPTVFADGGKLLATGAATSIEGSGGGGIVPWATTASYAEEGEWGVTVNANFADVEDFQLGVQSLNFTYDNRVEVSFAQQRLGLNTIGGDLKQDIFGVKVRLAGDLVYGDMPQLSVGLQHKRNQTYDLPAAVGAQDDSGTDFYFSAAKAWLAGPLDRIWVANYTLRATKANQLGLLGFGGDKNDSYDYVSEASLGMFVNRHWLVGVEYRQKPDNLGFAKEYDWRDVFVGWFPTKSVALVVAYVDLKSIAGLPDQTGAYASLQVSF</sequence>
<comment type="caution">
    <text evidence="2">The sequence shown here is derived from an EMBL/GenBank/DDBJ whole genome shotgun (WGS) entry which is preliminary data.</text>
</comment>
<dbReference type="EMBL" id="PIPT01000010">
    <property type="protein sequence ID" value="RUO46090.1"/>
    <property type="molecule type" value="Genomic_DNA"/>
</dbReference>
<proteinExistence type="predicted"/>
<gene>
    <name evidence="2" type="ORF">CWE21_11920</name>
</gene>
<accession>A0A432XBR1</accession>
<feature type="chain" id="PRO_5019424653" evidence="1">
    <location>
        <begin position="27"/>
        <end position="284"/>
    </location>
</feature>
<keyword evidence="3" id="KW-1185">Reference proteome</keyword>
<dbReference type="InterPro" id="IPR021393">
    <property type="entry name" value="DUF3034"/>
</dbReference>
<organism evidence="2 3">
    <name type="scientific">Pseudidiomarina aquimaris</name>
    <dbReference type="NCBI Taxonomy" id="641841"/>
    <lineage>
        <taxon>Bacteria</taxon>
        <taxon>Pseudomonadati</taxon>
        <taxon>Pseudomonadota</taxon>
        <taxon>Gammaproteobacteria</taxon>
        <taxon>Alteromonadales</taxon>
        <taxon>Idiomarinaceae</taxon>
        <taxon>Pseudidiomarina</taxon>
    </lineage>
</organism>
<evidence type="ECO:0000313" key="3">
    <source>
        <dbReference type="Proteomes" id="UP000286678"/>
    </source>
</evidence>
<dbReference type="OrthoDB" id="9126735at2"/>